<dbReference type="Pfam" id="PF23892">
    <property type="entry name" value="Ig_CycH"/>
    <property type="match status" value="1"/>
</dbReference>
<dbReference type="Gene3D" id="1.25.40.10">
    <property type="entry name" value="Tetratricopeptide repeat domain"/>
    <property type="match status" value="1"/>
</dbReference>
<protein>
    <submittedName>
        <fullName evidence="8">C-type cytochrome biogenesis protein CcmI</fullName>
    </submittedName>
</protein>
<evidence type="ECO:0000313" key="8">
    <source>
        <dbReference type="EMBL" id="WMC11401.1"/>
    </source>
</evidence>
<dbReference type="GO" id="GO:0030313">
    <property type="term" value="C:cell envelope"/>
    <property type="evidence" value="ECO:0007669"/>
    <property type="project" value="UniProtKB-SubCell"/>
</dbReference>
<dbReference type="KEGG" id="ope:PU634_03295"/>
<evidence type="ECO:0000256" key="3">
    <source>
        <dbReference type="ARBA" id="ARBA00022748"/>
    </source>
</evidence>
<dbReference type="AlphaFoldDB" id="A0AA50KNE9"/>
<dbReference type="GO" id="GO:0017004">
    <property type="term" value="P:cytochrome complex assembly"/>
    <property type="evidence" value="ECO:0007669"/>
    <property type="project" value="UniProtKB-KW"/>
</dbReference>
<keyword evidence="2" id="KW-0677">Repeat</keyword>
<evidence type="ECO:0000313" key="9">
    <source>
        <dbReference type="Proteomes" id="UP001223802"/>
    </source>
</evidence>
<evidence type="ECO:0000256" key="4">
    <source>
        <dbReference type="ARBA" id="ARBA00022803"/>
    </source>
</evidence>
<feature type="domain" description="Cytochrome c-type biogenesis protein H Ig-like" evidence="6">
    <location>
        <begin position="297"/>
        <end position="401"/>
    </location>
</feature>
<sequence>MTVFWILSAALVALLAVVIVLPLTRGRAESSQSRNELNTRLYRQRLKELEQDSELGLLEDDEALQQELQKSLLDDVVSDEPVARRGRSPLVLISALALVVLVSYGVYWQLGAHRQVAEWQRVAAELPELSRHVLIQPDETVTDQDVRELMLALRTRLHQDGDDYRGWLLLGRLALELRDGETARDALEKALNLTDEPDAVRVPYAEALAMTGESLRAERLVRDVLTRQPGNLEAWSVFAFMALQQSDYGLAIARWQQMLEIMPADNPRYAMVQRSIAFAEQQLTGSEQAPVTGPRYQVEINTASSVPYHPGAVLFVFAVDANGGDMPLAARRIEQPSFPMSITLTNADAMVPENNLSSREAVIIKARIAPSGNVTDATDAWEGRSGVLATDADSQLSVLIDTPL</sequence>
<keyword evidence="4" id="KW-0802">TPR repeat</keyword>
<dbReference type="RefSeq" id="WP_306762644.1">
    <property type="nucleotide sequence ID" value="NZ_CP118224.1"/>
</dbReference>
<keyword evidence="5" id="KW-0472">Membrane</keyword>
<dbReference type="SUPFAM" id="SSF48452">
    <property type="entry name" value="TPR-like"/>
    <property type="match status" value="1"/>
</dbReference>
<feature type="transmembrane region" description="Helical" evidence="5">
    <location>
        <begin position="90"/>
        <end position="110"/>
    </location>
</feature>
<dbReference type="InterPro" id="IPR056413">
    <property type="entry name" value="TPR_CcmH_CycH"/>
</dbReference>
<evidence type="ECO:0000259" key="7">
    <source>
        <dbReference type="Pfam" id="PF23914"/>
    </source>
</evidence>
<keyword evidence="5" id="KW-0812">Transmembrane</keyword>
<dbReference type="InterPro" id="IPR017560">
    <property type="entry name" value="Cyt_c_biogenesis_CcmI"/>
</dbReference>
<evidence type="ECO:0000256" key="2">
    <source>
        <dbReference type="ARBA" id="ARBA00022737"/>
    </source>
</evidence>
<organism evidence="8 9">
    <name type="scientific">Oceanimonas pelagia</name>
    <dbReference type="NCBI Taxonomy" id="3028314"/>
    <lineage>
        <taxon>Bacteria</taxon>
        <taxon>Pseudomonadati</taxon>
        <taxon>Pseudomonadota</taxon>
        <taxon>Gammaproteobacteria</taxon>
        <taxon>Aeromonadales</taxon>
        <taxon>Aeromonadaceae</taxon>
        <taxon>Oceanimonas</taxon>
    </lineage>
</organism>
<keyword evidence="9" id="KW-1185">Reference proteome</keyword>
<evidence type="ECO:0000256" key="5">
    <source>
        <dbReference type="SAM" id="Phobius"/>
    </source>
</evidence>
<dbReference type="PANTHER" id="PTHR47870">
    <property type="entry name" value="CYTOCHROME C-TYPE BIOGENESIS PROTEIN CCMH"/>
    <property type="match status" value="1"/>
</dbReference>
<feature type="transmembrane region" description="Helical" evidence="5">
    <location>
        <begin position="6"/>
        <end position="24"/>
    </location>
</feature>
<feature type="domain" description="Cytochrome c-type biogenesis protein H TPR" evidence="7">
    <location>
        <begin position="115"/>
        <end position="269"/>
    </location>
</feature>
<dbReference type="InterPro" id="IPR011990">
    <property type="entry name" value="TPR-like_helical_dom_sf"/>
</dbReference>
<reference evidence="8 9" key="1">
    <citation type="submission" date="2023-02" db="EMBL/GenBank/DDBJ databases">
        <title>Complete genome sequence of a novel bacterium Oceanimonas sp. NTOU-MSR1 isolated from marine coast sediment.</title>
        <authorList>
            <person name="Yang H.-T."/>
            <person name="Chen Y.-L."/>
            <person name="Ho Y.-N."/>
        </authorList>
    </citation>
    <scope>NUCLEOTIDE SEQUENCE [LARGE SCALE GENOMIC DNA]</scope>
    <source>
        <strain evidence="8 9">NTOU-MSR1</strain>
    </source>
</reference>
<dbReference type="InterPro" id="IPR056412">
    <property type="entry name" value="Ig_CycH"/>
</dbReference>
<accession>A0AA50KNE9</accession>
<proteinExistence type="predicted"/>
<dbReference type="Proteomes" id="UP001223802">
    <property type="component" value="Chromosome"/>
</dbReference>
<dbReference type="Pfam" id="PF23914">
    <property type="entry name" value="TPR_CcmH_CycH"/>
    <property type="match status" value="1"/>
</dbReference>
<keyword evidence="5" id="KW-1133">Transmembrane helix</keyword>
<name>A0AA50KNE9_9GAMM</name>
<evidence type="ECO:0000259" key="6">
    <source>
        <dbReference type="Pfam" id="PF23892"/>
    </source>
</evidence>
<dbReference type="PANTHER" id="PTHR47870:SF2">
    <property type="entry name" value="FORMATE-DEPENDENT NITRITE REDUCTASE COMPLEX SUBUNIT NRFF"/>
    <property type="match status" value="1"/>
</dbReference>
<comment type="subcellular location">
    <subcellularLocation>
        <location evidence="1">Cell envelope</location>
    </subcellularLocation>
</comment>
<dbReference type="EMBL" id="CP118224">
    <property type="protein sequence ID" value="WMC11401.1"/>
    <property type="molecule type" value="Genomic_DNA"/>
</dbReference>
<dbReference type="InterPro" id="IPR051263">
    <property type="entry name" value="C-type_cytochrome_biogenesis"/>
</dbReference>
<evidence type="ECO:0000256" key="1">
    <source>
        <dbReference type="ARBA" id="ARBA00004196"/>
    </source>
</evidence>
<gene>
    <name evidence="8" type="primary">ccmI</name>
    <name evidence="8" type="ORF">PU634_03295</name>
</gene>
<dbReference type="NCBIfam" id="TIGR03142">
    <property type="entry name" value="cytochro_ccmI"/>
    <property type="match status" value="1"/>
</dbReference>
<keyword evidence="3" id="KW-0201">Cytochrome c-type biogenesis</keyword>
<dbReference type="GO" id="GO:0005886">
    <property type="term" value="C:plasma membrane"/>
    <property type="evidence" value="ECO:0007669"/>
    <property type="project" value="TreeGrafter"/>
</dbReference>